<dbReference type="EMBL" id="WTVQ01000064">
    <property type="protein sequence ID" value="NMG77445.1"/>
    <property type="molecule type" value="Genomic_DNA"/>
</dbReference>
<gene>
    <name evidence="2" type="ORF">GPA25_22085</name>
</gene>
<dbReference type="Pfam" id="PF17963">
    <property type="entry name" value="Big_9"/>
    <property type="match status" value="1"/>
</dbReference>
<reference evidence="2 3" key="1">
    <citation type="submission" date="2019-12" db="EMBL/GenBank/DDBJ databases">
        <title>Comparative genomics gives insights into the taxonomy of the Azoarcus-Aromatoleum group and reveals separate origins of nif in the plant-associated Azoarcus and non-plant-associated Aromatoleum sub-groups.</title>
        <authorList>
            <person name="Lafos M."/>
            <person name="Maluk M."/>
            <person name="Batista M."/>
            <person name="Junghare M."/>
            <person name="Carmona M."/>
            <person name="Faoro H."/>
            <person name="Cruz L.M."/>
            <person name="Battistoni F."/>
            <person name="De Souza E."/>
            <person name="Pedrosa F."/>
            <person name="Chen W.-M."/>
            <person name="Poole P.S."/>
            <person name="Dixon R.A."/>
            <person name="James E.K."/>
        </authorList>
    </citation>
    <scope>NUCLEOTIDE SEQUENCE [LARGE SCALE GENOMIC DNA]</scope>
    <source>
        <strain evidence="2 3">22Lin</strain>
    </source>
</reference>
<comment type="caution">
    <text evidence="2">The sequence shown here is derived from an EMBL/GenBank/DDBJ whole genome shotgun (WGS) entry which is preliminary data.</text>
</comment>
<organism evidence="2 3">
    <name type="scientific">Aromatoleum diolicum</name>
    <dbReference type="NCBI Taxonomy" id="75796"/>
    <lineage>
        <taxon>Bacteria</taxon>
        <taxon>Pseudomonadati</taxon>
        <taxon>Pseudomonadota</taxon>
        <taxon>Betaproteobacteria</taxon>
        <taxon>Rhodocyclales</taxon>
        <taxon>Rhodocyclaceae</taxon>
        <taxon>Aromatoleum</taxon>
    </lineage>
</organism>
<protein>
    <submittedName>
        <fullName evidence="2">Uncharacterized protein</fullName>
    </submittedName>
</protein>
<sequence length="511" mass="52714">MMNKKTNWQMPICSLKPLARALALMCALGAPLAASAQVAPIPFETEGVVTNVYLQPDGSGVDLTVFGRVMRVAPGATIHTPTATLSLEQLADPTQFPGLNRNGFVGSTVILTGEVDVAADGTATPVIGDVAIEPAETVLIGVLTWNDAGSMALLGVPMAESTDPRLPSQGYHNEFGFAVYPATIPAGVFAALEGYYGDDGVFHHFMVEAAGGELVEPGAAKTSVTHARCIAGGRLEVQGASYLPSAALIEFRNPKTNYLFGSMSTTVDLEAPEFGTYRYRVDVNEGEADSDGACPSHVLAVNLSNGTQASGPVDGVVAPPLPAETAPVNVAPVSVADAASVFVGLATEVHLTVNDTDANGNMDGTTVQLDGVPPGLAVQNTLNGDVLVTASAAGTYSFSYTVADTGGLVSNPSVVTISAQPVAMDTVDLVRANFRLDKSRWEIRGTTNQAGAQITAVLLRTNETIATVTSDVTGAWQIDVRSSPISGVAGDVVRVTSTGGGTDQEVVNIVQ</sequence>
<keyword evidence="3" id="KW-1185">Reference proteome</keyword>
<evidence type="ECO:0000256" key="1">
    <source>
        <dbReference type="SAM" id="SignalP"/>
    </source>
</evidence>
<accession>A0ABX1QHF3</accession>
<proteinExistence type="predicted"/>
<dbReference type="Proteomes" id="UP000648984">
    <property type="component" value="Unassembled WGS sequence"/>
</dbReference>
<evidence type="ECO:0000313" key="3">
    <source>
        <dbReference type="Proteomes" id="UP000648984"/>
    </source>
</evidence>
<name>A0ABX1QHF3_9RHOO</name>
<evidence type="ECO:0000313" key="2">
    <source>
        <dbReference type="EMBL" id="NMG77445.1"/>
    </source>
</evidence>
<keyword evidence="1" id="KW-0732">Signal</keyword>
<dbReference type="RefSeq" id="WP_169262573.1">
    <property type="nucleotide sequence ID" value="NZ_WTVQ01000064.1"/>
</dbReference>
<feature type="chain" id="PRO_5046561234" evidence="1">
    <location>
        <begin position="37"/>
        <end position="511"/>
    </location>
</feature>
<feature type="signal peptide" evidence="1">
    <location>
        <begin position="1"/>
        <end position="36"/>
    </location>
</feature>